<gene>
    <name evidence="17" type="ORF">M9Y10_038067</name>
</gene>
<evidence type="ECO:0000256" key="3">
    <source>
        <dbReference type="ARBA" id="ARBA00004906"/>
    </source>
</evidence>
<keyword evidence="12 14" id="KW-0539">Nucleus</keyword>
<dbReference type="Gene3D" id="3.30.40.10">
    <property type="entry name" value="Zinc/RING finger domain, C3HC4 (zinc finger)"/>
    <property type="match status" value="1"/>
</dbReference>
<evidence type="ECO:0000313" key="17">
    <source>
        <dbReference type="EMBL" id="KAK8887032.1"/>
    </source>
</evidence>
<comment type="caution">
    <text evidence="17">The sequence shown here is derived from an EMBL/GenBank/DDBJ whole genome shotgun (WGS) entry which is preliminary data.</text>
</comment>
<name>A0ABR2K7C8_9EUKA</name>
<dbReference type="InterPro" id="IPR013956">
    <property type="entry name" value="E3_ubiquit_lig_Bre1"/>
</dbReference>
<evidence type="ECO:0000313" key="18">
    <source>
        <dbReference type="Proteomes" id="UP001470230"/>
    </source>
</evidence>
<evidence type="ECO:0000256" key="9">
    <source>
        <dbReference type="ARBA" id="ARBA00022833"/>
    </source>
</evidence>
<evidence type="ECO:0000256" key="10">
    <source>
        <dbReference type="ARBA" id="ARBA00022853"/>
    </source>
</evidence>
<dbReference type="EMBL" id="JAPFFF010000006">
    <property type="protein sequence ID" value="KAK8887032.1"/>
    <property type="molecule type" value="Genomic_DNA"/>
</dbReference>
<keyword evidence="8 14" id="KW-0833">Ubl conjugation pathway</keyword>
<keyword evidence="9 14" id="KW-0862">Zinc</keyword>
<dbReference type="SUPFAM" id="SSF57850">
    <property type="entry name" value="RING/U-box"/>
    <property type="match status" value="1"/>
</dbReference>
<dbReference type="SMART" id="SM00184">
    <property type="entry name" value="RING"/>
    <property type="match status" value="1"/>
</dbReference>
<dbReference type="PROSITE" id="PS00518">
    <property type="entry name" value="ZF_RING_1"/>
    <property type="match status" value="1"/>
</dbReference>
<dbReference type="PANTHER" id="PTHR23163">
    <property type="entry name" value="RING FINGER PROTEIN-RELATED"/>
    <property type="match status" value="1"/>
</dbReference>
<evidence type="ECO:0000256" key="11">
    <source>
        <dbReference type="ARBA" id="ARBA00023054"/>
    </source>
</evidence>
<evidence type="ECO:0000256" key="13">
    <source>
        <dbReference type="PROSITE-ProRule" id="PRU00175"/>
    </source>
</evidence>
<feature type="coiled-coil region" evidence="15">
    <location>
        <begin position="496"/>
        <end position="551"/>
    </location>
</feature>
<dbReference type="InterPro" id="IPR013083">
    <property type="entry name" value="Znf_RING/FYVE/PHD"/>
</dbReference>
<evidence type="ECO:0000256" key="15">
    <source>
        <dbReference type="SAM" id="Coils"/>
    </source>
</evidence>
<evidence type="ECO:0000256" key="12">
    <source>
        <dbReference type="ARBA" id="ARBA00023242"/>
    </source>
</evidence>
<comment type="similarity">
    <text evidence="4 14">Belongs to the BRE1 family.</text>
</comment>
<evidence type="ECO:0000259" key="16">
    <source>
        <dbReference type="PROSITE" id="PS50089"/>
    </source>
</evidence>
<dbReference type="PANTHER" id="PTHR23163:SF0">
    <property type="entry name" value="E3 UBIQUITIN-PROTEIN LIGASE BRE1"/>
    <property type="match status" value="1"/>
</dbReference>
<dbReference type="EC" id="2.3.2.27" evidence="14"/>
<keyword evidence="6 14" id="KW-0479">Metal-binding</keyword>
<keyword evidence="11 14" id="KW-0175">Coiled coil</keyword>
<keyword evidence="5 14" id="KW-0808">Transferase</keyword>
<keyword evidence="7 13" id="KW-0863">Zinc-finger</keyword>
<organism evidence="17 18">
    <name type="scientific">Tritrichomonas musculus</name>
    <dbReference type="NCBI Taxonomy" id="1915356"/>
    <lineage>
        <taxon>Eukaryota</taxon>
        <taxon>Metamonada</taxon>
        <taxon>Parabasalia</taxon>
        <taxon>Tritrichomonadida</taxon>
        <taxon>Tritrichomonadidae</taxon>
        <taxon>Tritrichomonas</taxon>
    </lineage>
</organism>
<protein>
    <recommendedName>
        <fullName evidence="14">E3 ubiquitin protein ligase</fullName>
        <ecNumber evidence="14">2.3.2.27</ecNumber>
    </recommendedName>
</protein>
<evidence type="ECO:0000256" key="6">
    <source>
        <dbReference type="ARBA" id="ARBA00022723"/>
    </source>
</evidence>
<keyword evidence="10 14" id="KW-0156">Chromatin regulator</keyword>
<evidence type="ECO:0000256" key="14">
    <source>
        <dbReference type="RuleBase" id="RU365038"/>
    </source>
</evidence>
<evidence type="ECO:0000256" key="1">
    <source>
        <dbReference type="ARBA" id="ARBA00000900"/>
    </source>
</evidence>
<evidence type="ECO:0000256" key="8">
    <source>
        <dbReference type="ARBA" id="ARBA00022786"/>
    </source>
</evidence>
<sequence>MMEEKWIRKFLANNPFLTDRMKKLEEQRRVESIIMNDLGYIVAYQHDFIQTISLELVRLKRFISTYKNADNENTNHDLDTKSYKNIQKHKQLANKEDTIRLIKLANQLKKALFKIVSFSVSQDDDFALLFQIHNIFDEMIYYRNLKCTKYRNTFAPLPLFRISHENSNSSTPSKCHGFSKLLCRSSPYIDFTYIPTKYSINQIEKTYSNGSFHDFLKNFLNELNLTNKELLILKSEYKISNILIRDFTLFPPYDVIRESPTFSEFSNFISYSINYVRSEITSLHDSISNLITLIIPKLESSVDCISCLPQIELEMSHNTKNNFYEAKHKLLFFQNIIQKTDVFKNTVPDYESIKYIHFDHETFSKLNDLKDTDYEGLSSLLELIIENYYKSEELMSNENKDLERKQEEINKMIKQWQEKNQPTIPEEIERKEIRLIKSTQQLRTKIEKDQAEIPQLMKDTILEFKEKIKDLKVTKPLFPLNFEDMLINYFQGQPKLDWINQKLNHHQKENEKMNENVKNLKLNNEELKKEIDEKKKILELLKNKAKNSDHKDNKDGFHKSSHRSKLLCSICKSRQRDSIITICGHTFCRKCLMVLLRKGSHHCPHCDKHFSQSDIKQITW</sequence>
<evidence type="ECO:0000256" key="4">
    <source>
        <dbReference type="ARBA" id="ARBA00005555"/>
    </source>
</evidence>
<comment type="subcellular location">
    <subcellularLocation>
        <location evidence="2 14">Nucleus</location>
    </subcellularLocation>
</comment>
<feature type="domain" description="RING-type" evidence="16">
    <location>
        <begin position="568"/>
        <end position="607"/>
    </location>
</feature>
<keyword evidence="18" id="KW-1185">Reference proteome</keyword>
<dbReference type="InterPro" id="IPR001841">
    <property type="entry name" value="Znf_RING"/>
</dbReference>
<evidence type="ECO:0000256" key="7">
    <source>
        <dbReference type="ARBA" id="ARBA00022771"/>
    </source>
</evidence>
<evidence type="ECO:0000256" key="5">
    <source>
        <dbReference type="ARBA" id="ARBA00022679"/>
    </source>
</evidence>
<feature type="coiled-coil region" evidence="15">
    <location>
        <begin position="385"/>
        <end position="419"/>
    </location>
</feature>
<dbReference type="Pfam" id="PF13920">
    <property type="entry name" value="zf-C3HC4_3"/>
    <property type="match status" value="1"/>
</dbReference>
<comment type="pathway">
    <text evidence="3 14">Protein modification; protein ubiquitination.</text>
</comment>
<reference evidence="17 18" key="1">
    <citation type="submission" date="2024-04" db="EMBL/GenBank/DDBJ databases">
        <title>Tritrichomonas musculus Genome.</title>
        <authorList>
            <person name="Alves-Ferreira E."/>
            <person name="Grigg M."/>
            <person name="Lorenzi H."/>
            <person name="Galac M."/>
        </authorList>
    </citation>
    <scope>NUCLEOTIDE SEQUENCE [LARGE SCALE GENOMIC DNA]</scope>
    <source>
        <strain evidence="17 18">EAF2021</strain>
    </source>
</reference>
<evidence type="ECO:0000256" key="2">
    <source>
        <dbReference type="ARBA" id="ARBA00004123"/>
    </source>
</evidence>
<proteinExistence type="inferred from homology"/>
<accession>A0ABR2K7C8</accession>
<comment type="catalytic activity">
    <reaction evidence="1 14">
        <text>S-ubiquitinyl-[E2 ubiquitin-conjugating enzyme]-L-cysteine + [acceptor protein]-L-lysine = [E2 ubiquitin-conjugating enzyme]-L-cysteine + N(6)-ubiquitinyl-[acceptor protein]-L-lysine.</text>
        <dbReference type="EC" id="2.3.2.27"/>
    </reaction>
</comment>
<dbReference type="PROSITE" id="PS50089">
    <property type="entry name" value="ZF_RING_2"/>
    <property type="match status" value="1"/>
</dbReference>
<dbReference type="InterPro" id="IPR017907">
    <property type="entry name" value="Znf_RING_CS"/>
</dbReference>
<dbReference type="Proteomes" id="UP001470230">
    <property type="component" value="Unassembled WGS sequence"/>
</dbReference>